<gene>
    <name evidence="1" type="ORF">ACFOYY_06875</name>
</gene>
<comment type="caution">
    <text evidence="1">The sequence shown here is derived from an EMBL/GenBank/DDBJ whole genome shotgun (WGS) entry which is preliminary data.</text>
</comment>
<protein>
    <submittedName>
        <fullName evidence="1">Uncharacterized protein</fullName>
    </submittedName>
</protein>
<evidence type="ECO:0000313" key="1">
    <source>
        <dbReference type="EMBL" id="MFC3979834.1"/>
    </source>
</evidence>
<sequence length="132" mass="14605">MTDIADDIADWLYPTIESEMNGAQVLAADGDLLRTLGEKTLGPGGGEKFIDHISGSSQVKLNIIQRYRATREVVVAFRRRVASGESLSTEDTLALTRATIRDETLSEVLSYLAAGYYLRPGFREEWRPASQP</sequence>
<organism evidence="1 2">
    <name type="scientific">Streptosporangium jomthongense</name>
    <dbReference type="NCBI Taxonomy" id="1193683"/>
    <lineage>
        <taxon>Bacteria</taxon>
        <taxon>Bacillati</taxon>
        <taxon>Actinomycetota</taxon>
        <taxon>Actinomycetes</taxon>
        <taxon>Streptosporangiales</taxon>
        <taxon>Streptosporangiaceae</taxon>
        <taxon>Streptosporangium</taxon>
    </lineage>
</organism>
<dbReference type="RefSeq" id="WP_352011155.1">
    <property type="nucleotide sequence ID" value="NZ_JBHSBC010000004.1"/>
</dbReference>
<reference evidence="2" key="1">
    <citation type="journal article" date="2019" name="Int. J. Syst. Evol. Microbiol.">
        <title>The Global Catalogue of Microorganisms (GCM) 10K type strain sequencing project: providing services to taxonomists for standard genome sequencing and annotation.</title>
        <authorList>
            <consortium name="The Broad Institute Genomics Platform"/>
            <consortium name="The Broad Institute Genome Sequencing Center for Infectious Disease"/>
            <person name="Wu L."/>
            <person name="Ma J."/>
        </authorList>
    </citation>
    <scope>NUCLEOTIDE SEQUENCE [LARGE SCALE GENOMIC DNA]</scope>
    <source>
        <strain evidence="2">TBRC 7912</strain>
    </source>
</reference>
<evidence type="ECO:0000313" key="2">
    <source>
        <dbReference type="Proteomes" id="UP001595698"/>
    </source>
</evidence>
<accession>A0ABV8EW68</accession>
<dbReference type="EMBL" id="JBHSBC010000004">
    <property type="protein sequence ID" value="MFC3979834.1"/>
    <property type="molecule type" value="Genomic_DNA"/>
</dbReference>
<name>A0ABV8EW68_9ACTN</name>
<keyword evidence="2" id="KW-1185">Reference proteome</keyword>
<proteinExistence type="predicted"/>
<dbReference type="Proteomes" id="UP001595698">
    <property type="component" value="Unassembled WGS sequence"/>
</dbReference>